<accession>A0A7D6VDX1</accession>
<gene>
    <name evidence="1" type="ORF">H0264_36525</name>
</gene>
<protein>
    <submittedName>
        <fullName evidence="1">Uncharacterized protein</fullName>
    </submittedName>
</protein>
<reference evidence="1 2" key="1">
    <citation type="submission" date="2020-07" db="EMBL/GenBank/DDBJ databases">
        <authorList>
            <person name="Zhuang K."/>
            <person name="Ran Y."/>
        </authorList>
    </citation>
    <scope>NUCLEOTIDE SEQUENCE [LARGE SCALE GENOMIC DNA]</scope>
    <source>
        <strain evidence="1 2">WCH-YHL-001</strain>
    </source>
</reference>
<proteinExistence type="predicted"/>
<dbReference type="EMBL" id="CP059399">
    <property type="protein sequence ID" value="QLY30557.1"/>
    <property type="molecule type" value="Genomic_DNA"/>
</dbReference>
<name>A0A7D6VDX1_9NOCA</name>
<evidence type="ECO:0000313" key="1">
    <source>
        <dbReference type="EMBL" id="QLY30557.1"/>
    </source>
</evidence>
<dbReference type="KEGG" id="nhu:H0264_36525"/>
<sequence length="137" mass="14919">MALFITPWSITSDVTPEICTCAPVSGDFWVSSWLSDRILTLDQAISAMTLDEILSDPDPVDGDTALELAGFRAAELGLTLAEVVVRLAVRVAQRDEYLAHRPSGISRTGRSRVFTHTCGATADRRLSAVEPDRDCHC</sequence>
<dbReference type="AlphaFoldDB" id="A0A7D6VDX1"/>
<dbReference type="RefSeq" id="WP_181581755.1">
    <property type="nucleotide sequence ID" value="NZ_CP059399.1"/>
</dbReference>
<organism evidence="1 2">
    <name type="scientific">Nocardia huaxiensis</name>
    <dbReference type="NCBI Taxonomy" id="2755382"/>
    <lineage>
        <taxon>Bacteria</taxon>
        <taxon>Bacillati</taxon>
        <taxon>Actinomycetota</taxon>
        <taxon>Actinomycetes</taxon>
        <taxon>Mycobacteriales</taxon>
        <taxon>Nocardiaceae</taxon>
        <taxon>Nocardia</taxon>
    </lineage>
</organism>
<evidence type="ECO:0000313" key="2">
    <source>
        <dbReference type="Proteomes" id="UP000515512"/>
    </source>
</evidence>
<keyword evidence="2" id="KW-1185">Reference proteome</keyword>
<dbReference type="Proteomes" id="UP000515512">
    <property type="component" value="Chromosome"/>
</dbReference>